<dbReference type="InterPro" id="IPR015421">
    <property type="entry name" value="PyrdxlP-dep_Trfase_major"/>
</dbReference>
<dbReference type="Gene3D" id="3.40.640.10">
    <property type="entry name" value="Type I PLP-dependent aspartate aminotransferase-like (Major domain)"/>
    <property type="match status" value="1"/>
</dbReference>
<comment type="catalytic activity">
    <reaction evidence="11">
        <text>6-carboxyhexanoyl-[ACP] + L-alanine + H(+) = (8S)-8-amino-7-oxononanoate + holo-[ACP] + CO2</text>
        <dbReference type="Rhea" id="RHEA:42288"/>
        <dbReference type="Rhea" id="RHEA-COMP:9685"/>
        <dbReference type="Rhea" id="RHEA-COMP:9955"/>
        <dbReference type="ChEBI" id="CHEBI:15378"/>
        <dbReference type="ChEBI" id="CHEBI:16526"/>
        <dbReference type="ChEBI" id="CHEBI:57972"/>
        <dbReference type="ChEBI" id="CHEBI:64479"/>
        <dbReference type="ChEBI" id="CHEBI:78846"/>
        <dbReference type="ChEBI" id="CHEBI:149468"/>
        <dbReference type="EC" id="2.3.1.47"/>
    </reaction>
</comment>
<comment type="subunit">
    <text evidence="4">Homodimer.</text>
</comment>
<name>A0A7C3GS72_9BACT</name>
<dbReference type="PROSITE" id="PS00599">
    <property type="entry name" value="AA_TRANSFER_CLASS_2"/>
    <property type="match status" value="1"/>
</dbReference>
<feature type="domain" description="Aminotransferase class I/classII large" evidence="14">
    <location>
        <begin position="39"/>
        <end position="378"/>
    </location>
</feature>
<reference evidence="15" key="1">
    <citation type="journal article" date="2020" name="mSystems">
        <title>Genome- and Community-Level Interaction Insights into Carbon Utilization and Element Cycling Functions of Hydrothermarchaeota in Hydrothermal Sediment.</title>
        <authorList>
            <person name="Zhou Z."/>
            <person name="Liu Y."/>
            <person name="Xu W."/>
            <person name="Pan J."/>
            <person name="Luo Z.H."/>
            <person name="Li M."/>
        </authorList>
    </citation>
    <scope>NUCLEOTIDE SEQUENCE [LARGE SCALE GENOMIC DNA]</scope>
    <source>
        <strain evidence="15">HyVt-483</strain>
    </source>
</reference>
<keyword evidence="13" id="KW-0472">Membrane</keyword>
<dbReference type="GO" id="GO:0030170">
    <property type="term" value="F:pyridoxal phosphate binding"/>
    <property type="evidence" value="ECO:0007669"/>
    <property type="project" value="InterPro"/>
</dbReference>
<evidence type="ECO:0000256" key="7">
    <source>
        <dbReference type="ARBA" id="ARBA00022756"/>
    </source>
</evidence>
<evidence type="ECO:0000256" key="6">
    <source>
        <dbReference type="ARBA" id="ARBA00022679"/>
    </source>
</evidence>
<evidence type="ECO:0000259" key="14">
    <source>
        <dbReference type="Pfam" id="PF00155"/>
    </source>
</evidence>
<sequence>MNEEIWRELEELERKGRRRRLRTVEARRGPWVRVSGRWLLNLSSNDYLGFSAEPPEISALAEILERFGLGAGAARLLSGNHALYAELEEELARLYGRPALIFSSGYLANLGVLSGLCGRRDAIFSDKLVHASLIDGMRLSGAAFYRYPHLDLEALEGLLKKYRGKHRRAVILTESVFSMDGDFPDLSALSELSARYEALLVVDEAHAVGVFGERSLGLSEELGVLSRVDVLVGTFGKALGSYGAFVVAREEIRELLVNRARSFIFTTALPAVVVAGALAGLKRAVAAVDRRGRVRKLSRFLRKALGLPTEGLSSEVPIVPVILGEDRRALSVSERLYEAGFLAPAIRPPTVPEGTARLRLSLSATMEEHDLLRLADHLKDEICGPHS</sequence>
<comment type="caution">
    <text evidence="15">The sequence shown here is derived from an EMBL/GenBank/DDBJ whole genome shotgun (WGS) entry which is preliminary data.</text>
</comment>
<comment type="pathway">
    <text evidence="2">Cofactor biosynthesis; biotin biosynthesis.</text>
</comment>
<evidence type="ECO:0000256" key="1">
    <source>
        <dbReference type="ARBA" id="ARBA00001933"/>
    </source>
</evidence>
<evidence type="ECO:0000256" key="2">
    <source>
        <dbReference type="ARBA" id="ARBA00004746"/>
    </source>
</evidence>
<dbReference type="EMBL" id="DRMH01000023">
    <property type="protein sequence ID" value="HFC97322.1"/>
    <property type="molecule type" value="Genomic_DNA"/>
</dbReference>
<keyword evidence="13" id="KW-1133">Transmembrane helix</keyword>
<organism evidence="15">
    <name type="scientific">Thermosulfurimonas dismutans</name>
    <dbReference type="NCBI Taxonomy" id="999894"/>
    <lineage>
        <taxon>Bacteria</taxon>
        <taxon>Pseudomonadati</taxon>
        <taxon>Thermodesulfobacteriota</taxon>
        <taxon>Thermodesulfobacteria</taxon>
        <taxon>Thermodesulfobacteriales</taxon>
        <taxon>Thermodesulfobacteriaceae</taxon>
        <taxon>Thermosulfurimonas</taxon>
    </lineage>
</organism>
<gene>
    <name evidence="15" type="ORF">ENJ40_02525</name>
</gene>
<dbReference type="GO" id="GO:0008710">
    <property type="term" value="F:8-amino-7-oxononanoate synthase activity"/>
    <property type="evidence" value="ECO:0007669"/>
    <property type="project" value="UniProtKB-EC"/>
</dbReference>
<keyword evidence="7" id="KW-0093">Biotin biosynthesis</keyword>
<dbReference type="CDD" id="cd06454">
    <property type="entry name" value="KBL_like"/>
    <property type="match status" value="1"/>
</dbReference>
<accession>A0A7C3GS72</accession>
<dbReference type="InterPro" id="IPR004839">
    <property type="entry name" value="Aminotransferase_I/II_large"/>
</dbReference>
<evidence type="ECO:0000256" key="9">
    <source>
        <dbReference type="ARBA" id="ARBA00032610"/>
    </source>
</evidence>
<evidence type="ECO:0000256" key="10">
    <source>
        <dbReference type="ARBA" id="ARBA00033381"/>
    </source>
</evidence>
<dbReference type="InterPro" id="IPR001917">
    <property type="entry name" value="Aminotrans_II_pyridoxalP_BS"/>
</dbReference>
<keyword evidence="6" id="KW-0808">Transferase</keyword>
<dbReference type="Pfam" id="PF00155">
    <property type="entry name" value="Aminotran_1_2"/>
    <property type="match status" value="1"/>
</dbReference>
<dbReference type="InterPro" id="IPR050087">
    <property type="entry name" value="AON_synthase_class-II"/>
</dbReference>
<dbReference type="InterPro" id="IPR015424">
    <property type="entry name" value="PyrdxlP-dep_Trfase"/>
</dbReference>
<evidence type="ECO:0000256" key="11">
    <source>
        <dbReference type="ARBA" id="ARBA00047715"/>
    </source>
</evidence>
<feature type="transmembrane region" description="Helical" evidence="13">
    <location>
        <begin position="263"/>
        <end position="281"/>
    </location>
</feature>
<proteinExistence type="inferred from homology"/>
<dbReference type="Gene3D" id="3.90.1150.10">
    <property type="entry name" value="Aspartate Aminotransferase, domain 1"/>
    <property type="match status" value="1"/>
</dbReference>
<keyword evidence="8 12" id="KW-0663">Pyridoxal phosphate</keyword>
<comment type="cofactor">
    <cofactor evidence="1 12">
        <name>pyridoxal 5'-phosphate</name>
        <dbReference type="ChEBI" id="CHEBI:597326"/>
    </cofactor>
</comment>
<dbReference type="EC" id="2.3.1.47" evidence="5"/>
<dbReference type="SUPFAM" id="SSF53383">
    <property type="entry name" value="PLP-dependent transferases"/>
    <property type="match status" value="1"/>
</dbReference>
<evidence type="ECO:0000313" key="15">
    <source>
        <dbReference type="EMBL" id="HFC97322.1"/>
    </source>
</evidence>
<dbReference type="Proteomes" id="UP000886043">
    <property type="component" value="Unassembled WGS sequence"/>
</dbReference>
<evidence type="ECO:0000256" key="13">
    <source>
        <dbReference type="SAM" id="Phobius"/>
    </source>
</evidence>
<evidence type="ECO:0000256" key="3">
    <source>
        <dbReference type="ARBA" id="ARBA00010008"/>
    </source>
</evidence>
<dbReference type="InterPro" id="IPR015422">
    <property type="entry name" value="PyrdxlP-dep_Trfase_small"/>
</dbReference>
<evidence type="ECO:0000256" key="5">
    <source>
        <dbReference type="ARBA" id="ARBA00013187"/>
    </source>
</evidence>
<evidence type="ECO:0000256" key="12">
    <source>
        <dbReference type="RuleBase" id="RU003693"/>
    </source>
</evidence>
<dbReference type="PANTHER" id="PTHR13693">
    <property type="entry name" value="CLASS II AMINOTRANSFERASE/8-AMINO-7-OXONONANOATE SYNTHASE"/>
    <property type="match status" value="1"/>
</dbReference>
<evidence type="ECO:0000256" key="4">
    <source>
        <dbReference type="ARBA" id="ARBA00011738"/>
    </source>
</evidence>
<protein>
    <recommendedName>
        <fullName evidence="5">8-amino-7-oxononanoate synthase</fullName>
        <ecNumber evidence="5">2.3.1.47</ecNumber>
    </recommendedName>
    <alternativeName>
        <fullName evidence="9">7-keto-8-amino-pelargonic acid synthase</fullName>
    </alternativeName>
    <alternativeName>
        <fullName evidence="10">8-amino-7-ketopelargonate synthase</fullName>
    </alternativeName>
</protein>
<dbReference type="PANTHER" id="PTHR13693:SF100">
    <property type="entry name" value="8-AMINO-7-OXONONANOATE SYNTHASE"/>
    <property type="match status" value="1"/>
</dbReference>
<dbReference type="GO" id="GO:0009102">
    <property type="term" value="P:biotin biosynthetic process"/>
    <property type="evidence" value="ECO:0007669"/>
    <property type="project" value="UniProtKB-KW"/>
</dbReference>
<evidence type="ECO:0000256" key="8">
    <source>
        <dbReference type="ARBA" id="ARBA00022898"/>
    </source>
</evidence>
<comment type="similarity">
    <text evidence="3">Belongs to the class-II pyridoxal-phosphate-dependent aminotransferase family. BioF subfamily.</text>
</comment>
<keyword evidence="13" id="KW-0812">Transmembrane</keyword>
<dbReference type="AlphaFoldDB" id="A0A7C3GS72"/>